<evidence type="ECO:0000313" key="3">
    <source>
        <dbReference type="EMBL" id="WUX53946.1"/>
    </source>
</evidence>
<evidence type="ECO:0000256" key="2">
    <source>
        <dbReference type="SAM" id="Phobius"/>
    </source>
</evidence>
<sequence length="592" mass="64047">MTSASPVPSSIPPPWTHCGHGADPQTDPVGCRGVHVGGHTACLAHLPEADRTAYLAALSPGADIEHRGTTFTPDLLAQLINVLRDATGRPHFGAAGFRRVTFTGAADFDGATFTGYAGFDGATFIGSASFEATFTGYAGFDGATFNSEAWFGGATFNSQAWFGEATFNSQAWFDGATFNSIAGFDRATFGDAGFDWATFTSDAGFDGATFTGDAEFNRARFEKVSHVGPLVCGGRVVLDGAVFQEPVTVEIAARRVSCARTRWASTATLHLRYAELDLRDAVFEYPVLVAARPDLFHRRLEPPGPLSEAELFGLNPGMRLVSAGGVDAAHLVLHDVDLSGCRFAGAVHLDQLKVDGWCTFATTPTGWDRRFPWRWSRRSTLSEEHHWRARTAGSSARGWTPPPPDTPELKPAAVAALYRQLRKSLEDGKNEPDAADFYYGECEMRRHDTVRPFGERVLLTAYWALSGYGLRATRALGWLVAAMATTIAVMVLWGLPANDPKPQTTGQQVGTGQDLTLTTDTPDPRNPTSALSERVTTERFEKGLRVVINSVVFRSSGQDLTTLGTYTEMTSRLAEPVLLGLAVLAIRSRVKR</sequence>
<protein>
    <submittedName>
        <fullName evidence="3">Pentapeptide repeat-containing protein</fullName>
    </submittedName>
</protein>
<evidence type="ECO:0000256" key="1">
    <source>
        <dbReference type="SAM" id="MobiDB-lite"/>
    </source>
</evidence>
<accession>A0ABZ2A6B7</accession>
<reference evidence="3" key="1">
    <citation type="submission" date="2022-10" db="EMBL/GenBank/DDBJ databases">
        <title>The complete genomes of actinobacterial strains from the NBC collection.</title>
        <authorList>
            <person name="Joergensen T.S."/>
            <person name="Alvarez Arevalo M."/>
            <person name="Sterndorff E.B."/>
            <person name="Faurdal D."/>
            <person name="Vuksanovic O."/>
            <person name="Mourched A.-S."/>
            <person name="Charusanti P."/>
            <person name="Shaw S."/>
            <person name="Blin K."/>
            <person name="Weber T."/>
        </authorList>
    </citation>
    <scope>NUCLEOTIDE SEQUENCE</scope>
    <source>
        <strain evidence="3">NBC_01432</strain>
    </source>
</reference>
<feature type="transmembrane region" description="Helical" evidence="2">
    <location>
        <begin position="475"/>
        <end position="495"/>
    </location>
</feature>
<dbReference type="Gene3D" id="2.160.20.80">
    <property type="entry name" value="E3 ubiquitin-protein ligase SopA"/>
    <property type="match status" value="1"/>
</dbReference>
<keyword evidence="2" id="KW-0812">Transmembrane</keyword>
<feature type="region of interest" description="Disordered" evidence="1">
    <location>
        <begin position="1"/>
        <end position="21"/>
    </location>
</feature>
<keyword evidence="2" id="KW-0472">Membrane</keyword>
<feature type="region of interest" description="Disordered" evidence="1">
    <location>
        <begin position="502"/>
        <end position="530"/>
    </location>
</feature>
<dbReference type="Pfam" id="PF13576">
    <property type="entry name" value="Pentapeptide_3"/>
    <property type="match status" value="1"/>
</dbReference>
<keyword evidence="2" id="KW-1133">Transmembrane helix</keyword>
<feature type="compositionally biased region" description="Low complexity" evidence="1">
    <location>
        <begin position="502"/>
        <end position="521"/>
    </location>
</feature>
<proteinExistence type="predicted"/>
<dbReference type="RefSeq" id="WP_329077554.1">
    <property type="nucleotide sequence ID" value="NZ_CP109495.1"/>
</dbReference>
<dbReference type="InterPro" id="IPR001646">
    <property type="entry name" value="5peptide_repeat"/>
</dbReference>
<dbReference type="EMBL" id="CP109495">
    <property type="protein sequence ID" value="WUX53946.1"/>
    <property type="molecule type" value="Genomic_DNA"/>
</dbReference>
<organism evidence="3 4">
    <name type="scientific">Streptomyces niveus</name>
    <name type="common">Streptomyces spheroides</name>
    <dbReference type="NCBI Taxonomy" id="193462"/>
    <lineage>
        <taxon>Bacteria</taxon>
        <taxon>Bacillati</taxon>
        <taxon>Actinomycetota</taxon>
        <taxon>Actinomycetes</taxon>
        <taxon>Kitasatosporales</taxon>
        <taxon>Streptomycetaceae</taxon>
        <taxon>Streptomyces</taxon>
    </lineage>
</organism>
<keyword evidence="4" id="KW-1185">Reference proteome</keyword>
<name>A0ABZ2A6B7_STRNV</name>
<dbReference type="Proteomes" id="UP001432209">
    <property type="component" value="Chromosome"/>
</dbReference>
<gene>
    <name evidence="3" type="ORF">OG442_21585</name>
</gene>
<evidence type="ECO:0000313" key="4">
    <source>
        <dbReference type="Proteomes" id="UP001432209"/>
    </source>
</evidence>